<evidence type="ECO:0000313" key="2">
    <source>
        <dbReference type="EMBL" id="GMR47978.1"/>
    </source>
</evidence>
<feature type="non-terminal residue" evidence="2">
    <location>
        <position position="108"/>
    </location>
</feature>
<accession>A0AAN5CP32</accession>
<evidence type="ECO:0000256" key="1">
    <source>
        <dbReference type="SAM" id="Phobius"/>
    </source>
</evidence>
<dbReference type="AlphaFoldDB" id="A0AAN5CP32"/>
<protein>
    <submittedName>
        <fullName evidence="2">Uncharacterized protein</fullName>
    </submittedName>
</protein>
<gene>
    <name evidence="2" type="ORF">PMAYCL1PPCAC_18173</name>
</gene>
<organism evidence="2 3">
    <name type="scientific">Pristionchus mayeri</name>
    <dbReference type="NCBI Taxonomy" id="1317129"/>
    <lineage>
        <taxon>Eukaryota</taxon>
        <taxon>Metazoa</taxon>
        <taxon>Ecdysozoa</taxon>
        <taxon>Nematoda</taxon>
        <taxon>Chromadorea</taxon>
        <taxon>Rhabditida</taxon>
        <taxon>Rhabditina</taxon>
        <taxon>Diplogasteromorpha</taxon>
        <taxon>Diplogasteroidea</taxon>
        <taxon>Neodiplogasteridae</taxon>
        <taxon>Pristionchus</taxon>
    </lineage>
</organism>
<proteinExistence type="predicted"/>
<comment type="caution">
    <text evidence="2">The sequence shown here is derived from an EMBL/GenBank/DDBJ whole genome shotgun (WGS) entry which is preliminary data.</text>
</comment>
<dbReference type="EMBL" id="BTRK01000004">
    <property type="protein sequence ID" value="GMR47978.1"/>
    <property type="molecule type" value="Genomic_DNA"/>
</dbReference>
<keyword evidence="3" id="KW-1185">Reference proteome</keyword>
<evidence type="ECO:0000313" key="3">
    <source>
        <dbReference type="Proteomes" id="UP001328107"/>
    </source>
</evidence>
<dbReference type="Proteomes" id="UP001328107">
    <property type="component" value="Unassembled WGS sequence"/>
</dbReference>
<name>A0AAN5CP32_9BILA</name>
<reference evidence="3" key="1">
    <citation type="submission" date="2022-10" db="EMBL/GenBank/DDBJ databases">
        <title>Genome assembly of Pristionchus species.</title>
        <authorList>
            <person name="Yoshida K."/>
            <person name="Sommer R.J."/>
        </authorList>
    </citation>
    <scope>NUCLEOTIDE SEQUENCE [LARGE SCALE GENOMIC DNA]</scope>
    <source>
        <strain evidence="3">RS5460</strain>
    </source>
</reference>
<keyword evidence="1" id="KW-0472">Membrane</keyword>
<sequence>MLVDIECIKCGLGWGFRESISYMRRCRRAPRVADVWTDLMLSPRCHSSRIIRSLLLLGVTHFYLLAATILAVVSSCCHLRGEGGGQCSLALSPSRHAVSSPKNPAACP</sequence>
<keyword evidence="1" id="KW-0812">Transmembrane</keyword>
<keyword evidence="1" id="KW-1133">Transmembrane helix</keyword>
<feature type="transmembrane region" description="Helical" evidence="1">
    <location>
        <begin position="54"/>
        <end position="73"/>
    </location>
</feature>